<dbReference type="Proteomes" id="UP001501479">
    <property type="component" value="Unassembled WGS sequence"/>
</dbReference>
<proteinExistence type="predicted"/>
<sequence>MKTETSQYLNWQGLEQVKRQAPEQGLEQAAEQFEAMFLQMVLKNMRSATDAIRDPDGPFAPGPQQAMMRDWYDGQIAMNMASRSQTGLRELMVGQLSGTLKNARSAVVANGDAPIAAFSQPLRVAKNG</sequence>
<name>A0ABP7DF53_9GAMM</name>
<dbReference type="RefSeq" id="WP_344962387.1">
    <property type="nucleotide sequence ID" value="NZ_BAABDS010000009.1"/>
</dbReference>
<organism evidence="3 4">
    <name type="scientific">Oceanisphaera sediminis</name>
    <dbReference type="NCBI Taxonomy" id="981381"/>
    <lineage>
        <taxon>Bacteria</taxon>
        <taxon>Pseudomonadati</taxon>
        <taxon>Pseudomonadota</taxon>
        <taxon>Gammaproteobacteria</taxon>
        <taxon>Aeromonadales</taxon>
        <taxon>Aeromonadaceae</taxon>
        <taxon>Oceanisphaera</taxon>
    </lineage>
</organism>
<protein>
    <recommendedName>
        <fullName evidence="2">Flagellar protein FlgJ N-terminal domain-containing protein</fullName>
    </recommendedName>
</protein>
<keyword evidence="1" id="KW-1005">Bacterial flagellum biogenesis</keyword>
<dbReference type="InterPro" id="IPR019301">
    <property type="entry name" value="Flagellar_prot_FlgJ_N"/>
</dbReference>
<evidence type="ECO:0000313" key="4">
    <source>
        <dbReference type="Proteomes" id="UP001501479"/>
    </source>
</evidence>
<gene>
    <name evidence="3" type="ORF">GCM10022421_06740</name>
</gene>
<feature type="domain" description="Flagellar protein FlgJ N-terminal" evidence="2">
    <location>
        <begin position="43"/>
        <end position="95"/>
    </location>
</feature>
<dbReference type="EMBL" id="BAABDS010000009">
    <property type="protein sequence ID" value="GAA3702776.1"/>
    <property type="molecule type" value="Genomic_DNA"/>
</dbReference>
<dbReference type="Pfam" id="PF10135">
    <property type="entry name" value="Rod-binding"/>
    <property type="match status" value="1"/>
</dbReference>
<reference evidence="4" key="1">
    <citation type="journal article" date="2019" name="Int. J. Syst. Evol. Microbiol.">
        <title>The Global Catalogue of Microorganisms (GCM) 10K type strain sequencing project: providing services to taxonomists for standard genome sequencing and annotation.</title>
        <authorList>
            <consortium name="The Broad Institute Genomics Platform"/>
            <consortium name="The Broad Institute Genome Sequencing Center for Infectious Disease"/>
            <person name="Wu L."/>
            <person name="Ma J."/>
        </authorList>
    </citation>
    <scope>NUCLEOTIDE SEQUENCE [LARGE SCALE GENOMIC DNA]</scope>
    <source>
        <strain evidence="4">JCM 17329</strain>
    </source>
</reference>
<evidence type="ECO:0000259" key="2">
    <source>
        <dbReference type="Pfam" id="PF10135"/>
    </source>
</evidence>
<evidence type="ECO:0000313" key="3">
    <source>
        <dbReference type="EMBL" id="GAA3702776.1"/>
    </source>
</evidence>
<accession>A0ABP7DF53</accession>
<keyword evidence="4" id="KW-1185">Reference proteome</keyword>
<evidence type="ECO:0000256" key="1">
    <source>
        <dbReference type="ARBA" id="ARBA00022795"/>
    </source>
</evidence>
<comment type="caution">
    <text evidence="3">The sequence shown here is derived from an EMBL/GenBank/DDBJ whole genome shotgun (WGS) entry which is preliminary data.</text>
</comment>